<feature type="region of interest" description="Disordered" evidence="9">
    <location>
        <begin position="112"/>
        <end position="171"/>
    </location>
</feature>
<evidence type="ECO:0000256" key="6">
    <source>
        <dbReference type="ARBA" id="ARBA00022801"/>
    </source>
</evidence>
<dbReference type="SUPFAM" id="SSF52540">
    <property type="entry name" value="P-loop containing nucleoside triphosphate hydrolases"/>
    <property type="match status" value="2"/>
</dbReference>
<dbReference type="InterPro" id="IPR050628">
    <property type="entry name" value="SNF2_RAD54_helicase_TF"/>
</dbReference>
<dbReference type="GO" id="GO:0016787">
    <property type="term" value="F:hydrolase activity"/>
    <property type="evidence" value="ECO:0007669"/>
    <property type="project" value="UniProtKB-KW"/>
</dbReference>
<gene>
    <name evidence="11" type="ORF">EJ05DRAFT_475012</name>
</gene>
<dbReference type="InterPro" id="IPR029063">
    <property type="entry name" value="SAM-dependent_MTases_sf"/>
</dbReference>
<dbReference type="GO" id="GO:0005524">
    <property type="term" value="F:ATP binding"/>
    <property type="evidence" value="ECO:0007669"/>
    <property type="project" value="UniProtKB-KW"/>
</dbReference>
<dbReference type="GO" id="GO:0006281">
    <property type="term" value="P:DNA repair"/>
    <property type="evidence" value="ECO:0007669"/>
    <property type="project" value="TreeGrafter"/>
</dbReference>
<dbReference type="InterPro" id="IPR027417">
    <property type="entry name" value="P-loop_NTPase"/>
</dbReference>
<feature type="compositionally biased region" description="Polar residues" evidence="9">
    <location>
        <begin position="118"/>
        <end position="140"/>
    </location>
</feature>
<dbReference type="GO" id="GO:0032259">
    <property type="term" value="P:methylation"/>
    <property type="evidence" value="ECO:0007669"/>
    <property type="project" value="UniProtKB-KW"/>
</dbReference>
<dbReference type="InterPro" id="IPR038718">
    <property type="entry name" value="SNF2-like_sf"/>
</dbReference>
<evidence type="ECO:0000256" key="1">
    <source>
        <dbReference type="ARBA" id="ARBA00022603"/>
    </source>
</evidence>
<evidence type="ECO:0000256" key="3">
    <source>
        <dbReference type="ARBA" id="ARBA00022723"/>
    </source>
</evidence>
<dbReference type="Gene3D" id="3.40.50.150">
    <property type="entry name" value="Vaccinia Virus protein VP39"/>
    <property type="match status" value="1"/>
</dbReference>
<feature type="compositionally biased region" description="Basic and acidic residues" evidence="9">
    <location>
        <begin position="35"/>
        <end position="46"/>
    </location>
</feature>
<keyword evidence="12" id="KW-1185">Reference proteome</keyword>
<accession>A0A6A6WDE8</accession>
<dbReference type="GO" id="GO:0008168">
    <property type="term" value="F:methyltransferase activity"/>
    <property type="evidence" value="ECO:0007669"/>
    <property type="project" value="UniProtKB-KW"/>
</dbReference>
<keyword evidence="3" id="KW-0479">Metal-binding</keyword>
<dbReference type="SUPFAM" id="SSF53335">
    <property type="entry name" value="S-adenosyl-L-methionine-dependent methyltransferases"/>
    <property type="match status" value="1"/>
</dbReference>
<dbReference type="InterPro" id="IPR001650">
    <property type="entry name" value="Helicase_C-like"/>
</dbReference>
<proteinExistence type="predicted"/>
<evidence type="ECO:0000256" key="8">
    <source>
        <dbReference type="ARBA" id="ARBA00022840"/>
    </source>
</evidence>
<feature type="compositionally biased region" description="Basic residues" evidence="9">
    <location>
        <begin position="162"/>
        <end position="171"/>
    </location>
</feature>
<dbReference type="GO" id="GO:0008270">
    <property type="term" value="F:zinc ion binding"/>
    <property type="evidence" value="ECO:0007669"/>
    <property type="project" value="UniProtKB-KW"/>
</dbReference>
<dbReference type="Gene3D" id="3.40.50.10810">
    <property type="entry name" value="Tandem AAA-ATPase domain"/>
    <property type="match status" value="1"/>
</dbReference>
<dbReference type="CDD" id="cd18793">
    <property type="entry name" value="SF2_C_SNF"/>
    <property type="match status" value="1"/>
</dbReference>
<dbReference type="PROSITE" id="PS51194">
    <property type="entry name" value="HELICASE_CTER"/>
    <property type="match status" value="1"/>
</dbReference>
<evidence type="ECO:0000256" key="2">
    <source>
        <dbReference type="ARBA" id="ARBA00022679"/>
    </source>
</evidence>
<evidence type="ECO:0000256" key="9">
    <source>
        <dbReference type="SAM" id="MobiDB-lite"/>
    </source>
</evidence>
<reference evidence="11" key="1">
    <citation type="journal article" date="2020" name="Stud. Mycol.">
        <title>101 Dothideomycetes genomes: a test case for predicting lifestyles and emergence of pathogens.</title>
        <authorList>
            <person name="Haridas S."/>
            <person name="Albert R."/>
            <person name="Binder M."/>
            <person name="Bloem J."/>
            <person name="Labutti K."/>
            <person name="Salamov A."/>
            <person name="Andreopoulos B."/>
            <person name="Baker S."/>
            <person name="Barry K."/>
            <person name="Bills G."/>
            <person name="Bluhm B."/>
            <person name="Cannon C."/>
            <person name="Castanera R."/>
            <person name="Culley D."/>
            <person name="Daum C."/>
            <person name="Ezra D."/>
            <person name="Gonzalez J."/>
            <person name="Henrissat B."/>
            <person name="Kuo A."/>
            <person name="Liang C."/>
            <person name="Lipzen A."/>
            <person name="Lutzoni F."/>
            <person name="Magnuson J."/>
            <person name="Mondo S."/>
            <person name="Nolan M."/>
            <person name="Ohm R."/>
            <person name="Pangilinan J."/>
            <person name="Park H.-J."/>
            <person name="Ramirez L."/>
            <person name="Alfaro M."/>
            <person name="Sun H."/>
            <person name="Tritt A."/>
            <person name="Yoshinaga Y."/>
            <person name="Zwiers L.-H."/>
            <person name="Turgeon B."/>
            <person name="Goodwin S."/>
            <person name="Spatafora J."/>
            <person name="Crous P."/>
            <person name="Grigoriev I."/>
        </authorList>
    </citation>
    <scope>NUCLEOTIDE SEQUENCE</scope>
    <source>
        <strain evidence="11">CBS 121739</strain>
    </source>
</reference>
<evidence type="ECO:0000256" key="4">
    <source>
        <dbReference type="ARBA" id="ARBA00022741"/>
    </source>
</evidence>
<dbReference type="InterPro" id="IPR000330">
    <property type="entry name" value="SNF2_N"/>
</dbReference>
<dbReference type="PROSITE" id="PS00518">
    <property type="entry name" value="ZF_RING_1"/>
    <property type="match status" value="1"/>
</dbReference>
<evidence type="ECO:0000259" key="10">
    <source>
        <dbReference type="PROSITE" id="PS51194"/>
    </source>
</evidence>
<evidence type="ECO:0000313" key="11">
    <source>
        <dbReference type="EMBL" id="KAF2759990.1"/>
    </source>
</evidence>
<keyword evidence="6" id="KW-0378">Hydrolase</keyword>
<dbReference type="GeneID" id="54484768"/>
<dbReference type="Pfam" id="PF00176">
    <property type="entry name" value="SNF2-rel_dom"/>
    <property type="match status" value="1"/>
</dbReference>
<sequence length="2148" mass="242104">MLSSNRPRKFVGVVIYNDPVSRVQGQTTLPKRPRRDTNEGLCELRQEPGPSGVKRRRIFSHVEIFKKPNTTYDVEAVIEIPRHANTSRRNKPRVSYKEVEFLSASDSEDDFKFEVSSDEQSNFAADTDSQPDTDISSASETEPEYTDESEIQHDDEPVPKSQQRKLPAKQKSIKYGVSEGSFKAISEAKQLPLPTLGRQSSKGLDPTLPPLSKIDDIFIDITDKALTLGLSDVLKFLGGRPLRVATMCSGTEAPMLALNLISRSLPMSEEMLNIEHAFSAEFVPFKQAYIYRNFAPDVLFRDIREFENDMDKAGATTVWGSKKTPPGNVDLLVAGFSCKDRSPLNMHRKEVGKKGETTDTLKGTIAYAREKRPRIVVLENVKGIEDDWPKIQKYWEDIDYAVMKLNVDTKNYYIPATRQRVYILCLDKKASKVDTKEPLHKWEDLMLQFRRPASSSMEAFMLPDDDPRARHVQKGDPSRETDWTRCRERHLNMRARYRLGERRPFTEGYQLQKPRVPDFSNHAWHTRQAKRVLDLLDISHLRNARPERGGYDSWYKLRCWNPSQNVDHASGADTQAFGIAPCLTPRTIPYNSCRGSMISGLEALALQGIPIDDLLTIETDSELADLAGNAMTTTVVGPAILSALIVALPHMRLSSGSPGPPKDTARITKPEPRTVATQRIVQASSGPKSEHLLTTQKLLGEAIASSRRCSCEKQGETKSYVRECSSCGYTACTDCLGNPQHVYIERTYLVKSSRSSPMEFVAEWKPRLPLCLNFDGVGNCTSMLKHMTLSTKEHKDRYLTLLQGLYEQDFVLGPFRRSDGHWTVMYESSNGYLKLILGSKPKWLLYLKCPSDLPVNSELRATISQPVARSEGFISVFGDGWSQFVPCRKKISFTVTASSSTSPSWRAVLGFPDFENETVPTRLTIKTSKDAHGLDESLDGEYRHLPECGTASQMLYQRTGTDPLYLFLDPSKTGNPDEDTMVFSYEHRRLMVDETRVTIARLDPKFRPWDFAQGPSTRTITGESNGNWSANDVLSLHPKQTKANALIPSSLRQWLDSCDVDTCGQLTTILCCEFRIDTSTQNELSQCRSPASAQDLLLSRFISFAQHWQSHVKLSEWQSMDVNDKVCGKCEPTRPPVTWAVDKKGNSTVRWIELAEPAAVYERAVSQRPLAHSLQAEVRQGQSGGSGRIGVACDVVTLLHRAMARFNGKNGSESAQCRLLTKPQLGTIYKRERFILKDNSGDRTYSVELANGYKLFKNQQRSLHWMRQRELHQSCIVVEEVEEDVIPRLEWRMEVKATRKVGVRGGCLADTVSYGKTLLSLSLIHAEFLDKSMRDLEQENEKIAGDLINVPASLVICQQSLTTQWENEINKFLPKEAYKGTVLVIRKFGDLQKLNVENIRKAKIIILSWSVLADKSYIENLGSFVGMPTVEADSKYSYGRLYTLWIQCCAERIPKCLNNLRAEGLAKFSESEPQRLEENLSRPEFAGVLPDKYYTGQRYVKEAEKQRLVAERDAKVRKSGPSKQKSKKLAYNASDSWKDLQGPPMHIFSFNRIIVDEFSYLEEGTSQDKSHPVLYPSIKSLTAPKRWILSGTPALDDFIDVKRMAALIGVDLGINDYTPGVVTKRNLEASRKSQTVLEQFETYRKAKSVDWHQHRDAGAQQFLDQCVRRNAADLRSISWSERLVTTIPLSGQRILYDEAAAHLSIPNIKRTSPASDPSDRASSIRMFWQESDTFEEALVRASNESTPLRDIEEIISTRAAEKNQMSENLDKLLSQVKGLPVSLRDDRYYSGWLREADKNHDLKARFDAVVAGPKQSFGTEGLKNLFDKVRTTTYKLQVMENALNYAKQVRRFEARGPPRCATCTKSATVVLPLCGHAVCETCYEHAAARSECVDGCEALSTFATRDLDFSRAETKMTGLIKVIKGIPKDDQALIFAPGSESVKNIRKVLREHNVSCFAIVSSEERAVEDLEEFKADRDPSTKRKVLVLNVGDETAAGSNLTNANHIIFIAPLLSRTQEHYNQAMEQAIGRARRYGQKKEVQIYRFVALGTIEADILQLRERRNCALRQRPDEEEVEAITVQANDGKKEPTLFVRSEQGEIALVPASWANRKEDFSKRLPGFNCKSPSTGADLRLGSGGQHVFAEHYLA</sequence>
<dbReference type="SMART" id="SM00487">
    <property type="entry name" value="DEXDc"/>
    <property type="match status" value="1"/>
</dbReference>
<dbReference type="InterPro" id="IPR001525">
    <property type="entry name" value="C5_MeTfrase"/>
</dbReference>
<keyword evidence="2" id="KW-0808">Transferase</keyword>
<dbReference type="Pfam" id="PF00145">
    <property type="entry name" value="DNA_methylase"/>
    <property type="match status" value="1"/>
</dbReference>
<keyword evidence="4" id="KW-0547">Nucleotide-binding</keyword>
<keyword evidence="1" id="KW-0489">Methyltransferase</keyword>
<feature type="region of interest" description="Disordered" evidence="9">
    <location>
        <begin position="25"/>
        <end position="52"/>
    </location>
</feature>
<dbReference type="OrthoDB" id="423221at2759"/>
<dbReference type="RefSeq" id="XP_033602441.1">
    <property type="nucleotide sequence ID" value="XM_033743714.1"/>
</dbReference>
<name>A0A6A6WDE8_9PEZI</name>
<keyword evidence="8" id="KW-0067">ATP-binding</keyword>
<dbReference type="EMBL" id="ML996569">
    <property type="protein sequence ID" value="KAF2759990.1"/>
    <property type="molecule type" value="Genomic_DNA"/>
</dbReference>
<dbReference type="PANTHER" id="PTHR45626:SF26">
    <property type="entry name" value="FAMILY HELICASE, PUTATIVE (AFU_ORTHOLOGUE AFUA_2G09120)-RELATED"/>
    <property type="match status" value="1"/>
</dbReference>
<dbReference type="Proteomes" id="UP000799437">
    <property type="component" value="Unassembled WGS sequence"/>
</dbReference>
<dbReference type="GO" id="GO:0005634">
    <property type="term" value="C:nucleus"/>
    <property type="evidence" value="ECO:0007669"/>
    <property type="project" value="TreeGrafter"/>
</dbReference>
<evidence type="ECO:0000256" key="5">
    <source>
        <dbReference type="ARBA" id="ARBA00022771"/>
    </source>
</evidence>
<dbReference type="InterPro" id="IPR017907">
    <property type="entry name" value="Znf_RING_CS"/>
</dbReference>
<dbReference type="GO" id="GO:0008094">
    <property type="term" value="F:ATP-dependent activity, acting on DNA"/>
    <property type="evidence" value="ECO:0007669"/>
    <property type="project" value="TreeGrafter"/>
</dbReference>
<keyword evidence="7" id="KW-0862">Zinc</keyword>
<organism evidence="11 12">
    <name type="scientific">Pseudovirgaria hyperparasitica</name>
    <dbReference type="NCBI Taxonomy" id="470096"/>
    <lineage>
        <taxon>Eukaryota</taxon>
        <taxon>Fungi</taxon>
        <taxon>Dikarya</taxon>
        <taxon>Ascomycota</taxon>
        <taxon>Pezizomycotina</taxon>
        <taxon>Dothideomycetes</taxon>
        <taxon>Dothideomycetes incertae sedis</taxon>
        <taxon>Acrospermales</taxon>
        <taxon>Acrospermaceae</taxon>
        <taxon>Pseudovirgaria</taxon>
    </lineage>
</organism>
<feature type="domain" description="Helicase C-terminal" evidence="10">
    <location>
        <begin position="1918"/>
        <end position="2086"/>
    </location>
</feature>
<protein>
    <recommendedName>
        <fullName evidence="10">Helicase C-terminal domain-containing protein</fullName>
    </recommendedName>
</protein>
<keyword evidence="5" id="KW-0863">Zinc-finger</keyword>
<dbReference type="PANTHER" id="PTHR45626">
    <property type="entry name" value="TRANSCRIPTION TERMINATION FACTOR 2-RELATED"/>
    <property type="match status" value="1"/>
</dbReference>
<dbReference type="InterPro" id="IPR014001">
    <property type="entry name" value="Helicase_ATP-bd"/>
</dbReference>
<dbReference type="Gene3D" id="3.40.50.300">
    <property type="entry name" value="P-loop containing nucleotide triphosphate hydrolases"/>
    <property type="match status" value="1"/>
</dbReference>
<evidence type="ECO:0000256" key="7">
    <source>
        <dbReference type="ARBA" id="ARBA00022833"/>
    </source>
</evidence>
<dbReference type="InterPro" id="IPR049730">
    <property type="entry name" value="SNF2/RAD54-like_C"/>
</dbReference>
<evidence type="ECO:0000313" key="12">
    <source>
        <dbReference type="Proteomes" id="UP000799437"/>
    </source>
</evidence>